<keyword evidence="2" id="KW-0378">Hydrolase</keyword>
<dbReference type="AlphaFoldDB" id="A0A1L3MLX8"/>
<sequence>MTKGKWENQTNGKIESLGDSAIVIRFGTKIEYEVHRKVQAVVDYLQHNSFQGFIECIPAYTSVTILYNPLQVWNSATNKERQTKTPSKIVRSIVEDFLMNVREEKRAKHRVVEIPVCYGGECGPDLDYVAKVNHLSKDEVISLHSTTEYLVYMLGFSPGFPFLGGMAEELATPRRHSPRTSIPAGSVGIAGGQTGIYPISTPGGWRLIGQTPLQLFLPENEPPSLLAAGDIVKFYSISYDEFMEYKGGGL</sequence>
<dbReference type="RefSeq" id="WP_072578141.1">
    <property type="nucleotide sequence ID" value="NZ_CP016020.1"/>
</dbReference>
<reference evidence="5 6" key="1">
    <citation type="journal article" date="2016" name="Sci. Rep.">
        <title>Complete genome sequence and transcriptomic analysis of a novel marine strain Bacillus weihaiensis reveals the mechanism of brown algae degradation.</title>
        <authorList>
            <person name="Zhu Y."/>
            <person name="Chen P."/>
            <person name="Bao Y."/>
            <person name="Men Y."/>
            <person name="Zeng Y."/>
            <person name="Yang J."/>
            <person name="Sun J."/>
            <person name="Sun Y."/>
        </authorList>
    </citation>
    <scope>NUCLEOTIDE SEQUENCE [LARGE SCALE GENOMIC DNA]</scope>
    <source>
        <strain evidence="5 6">Alg07</strain>
    </source>
</reference>
<dbReference type="SMART" id="SM00796">
    <property type="entry name" value="AHS1"/>
    <property type="match status" value="1"/>
</dbReference>
<dbReference type="KEGG" id="bwh:A9C19_00530"/>
<dbReference type="Pfam" id="PF02682">
    <property type="entry name" value="CT_C_D"/>
    <property type="match status" value="1"/>
</dbReference>
<feature type="domain" description="Carboxyltransferase" evidence="4">
    <location>
        <begin position="12"/>
        <end position="226"/>
    </location>
</feature>
<dbReference type="SUPFAM" id="SSF50891">
    <property type="entry name" value="Cyclophilin-like"/>
    <property type="match status" value="1"/>
</dbReference>
<dbReference type="Gene3D" id="3.30.1360.40">
    <property type="match status" value="1"/>
</dbReference>
<evidence type="ECO:0000313" key="5">
    <source>
        <dbReference type="EMBL" id="APH03358.1"/>
    </source>
</evidence>
<dbReference type="InterPro" id="IPR029000">
    <property type="entry name" value="Cyclophilin-like_dom_sf"/>
</dbReference>
<organism evidence="5 6">
    <name type="scientific">Bacillus weihaiensis</name>
    <dbReference type="NCBI Taxonomy" id="1547283"/>
    <lineage>
        <taxon>Bacteria</taxon>
        <taxon>Bacillati</taxon>
        <taxon>Bacillota</taxon>
        <taxon>Bacilli</taxon>
        <taxon>Bacillales</taxon>
        <taxon>Bacillaceae</taxon>
        <taxon>Bacillus</taxon>
    </lineage>
</organism>
<protein>
    <submittedName>
        <fullName evidence="5">Kinase inhibitor</fullName>
    </submittedName>
</protein>
<evidence type="ECO:0000259" key="4">
    <source>
        <dbReference type="SMART" id="SM00796"/>
    </source>
</evidence>
<evidence type="ECO:0000256" key="3">
    <source>
        <dbReference type="ARBA" id="ARBA00022840"/>
    </source>
</evidence>
<dbReference type="STRING" id="1547283.A9C19_00530"/>
<keyword evidence="3" id="KW-0067">ATP-binding</keyword>
<gene>
    <name evidence="5" type="ORF">A9C19_00530</name>
</gene>
<dbReference type="SUPFAM" id="SSF160467">
    <property type="entry name" value="PH0987 N-terminal domain-like"/>
    <property type="match status" value="1"/>
</dbReference>
<dbReference type="Proteomes" id="UP000181936">
    <property type="component" value="Chromosome"/>
</dbReference>
<evidence type="ECO:0000256" key="1">
    <source>
        <dbReference type="ARBA" id="ARBA00022741"/>
    </source>
</evidence>
<dbReference type="PANTHER" id="PTHR34698">
    <property type="entry name" value="5-OXOPROLINASE SUBUNIT B"/>
    <property type="match status" value="1"/>
</dbReference>
<dbReference type="EMBL" id="CP016020">
    <property type="protein sequence ID" value="APH03358.1"/>
    <property type="molecule type" value="Genomic_DNA"/>
</dbReference>
<dbReference type="Gene3D" id="2.40.100.10">
    <property type="entry name" value="Cyclophilin-like"/>
    <property type="match status" value="1"/>
</dbReference>
<accession>A0A1L3MLX8</accession>
<dbReference type="NCBIfam" id="TIGR00370">
    <property type="entry name" value="5-oxoprolinase subunit PxpB"/>
    <property type="match status" value="1"/>
</dbReference>
<keyword evidence="1" id="KW-0547">Nucleotide-binding</keyword>
<dbReference type="PANTHER" id="PTHR34698:SF2">
    <property type="entry name" value="5-OXOPROLINASE SUBUNIT B"/>
    <property type="match status" value="1"/>
</dbReference>
<name>A0A1L3MLX8_9BACI</name>
<keyword evidence="6" id="KW-1185">Reference proteome</keyword>
<dbReference type="GO" id="GO:0016787">
    <property type="term" value="F:hydrolase activity"/>
    <property type="evidence" value="ECO:0007669"/>
    <property type="project" value="UniProtKB-KW"/>
</dbReference>
<evidence type="ECO:0000256" key="2">
    <source>
        <dbReference type="ARBA" id="ARBA00022801"/>
    </source>
</evidence>
<dbReference type="GO" id="GO:0005524">
    <property type="term" value="F:ATP binding"/>
    <property type="evidence" value="ECO:0007669"/>
    <property type="project" value="UniProtKB-KW"/>
</dbReference>
<dbReference type="InterPro" id="IPR003833">
    <property type="entry name" value="CT_C_D"/>
</dbReference>
<proteinExistence type="predicted"/>
<evidence type="ECO:0000313" key="6">
    <source>
        <dbReference type="Proteomes" id="UP000181936"/>
    </source>
</evidence>
<dbReference type="InterPro" id="IPR010016">
    <property type="entry name" value="PxpB"/>
</dbReference>